<dbReference type="InterPro" id="IPR044522">
    <property type="entry name" value="TSO1-like"/>
</dbReference>
<dbReference type="AlphaFoldDB" id="A0ABD0ZSI7"/>
<dbReference type="InterPro" id="IPR033467">
    <property type="entry name" value="Tesmin/TSO1-like_CXC"/>
</dbReference>
<feature type="region of interest" description="Disordered" evidence="5">
    <location>
        <begin position="48"/>
        <end position="67"/>
    </location>
</feature>
<keyword evidence="8" id="KW-1185">Reference proteome</keyword>
<dbReference type="PANTHER" id="PTHR46159:SF13">
    <property type="entry name" value="CRC DOMAIN-CONTAINING PROTEIN TSO1"/>
    <property type="match status" value="1"/>
</dbReference>
<evidence type="ECO:0000313" key="8">
    <source>
        <dbReference type="Proteomes" id="UP001558713"/>
    </source>
</evidence>
<keyword evidence="3" id="KW-0217">Developmental protein</keyword>
<feature type="region of interest" description="Disordered" evidence="5">
    <location>
        <begin position="1"/>
        <end position="23"/>
    </location>
</feature>
<dbReference type="PANTHER" id="PTHR46159">
    <property type="entry name" value="PROTEIN TESMIN/TSO1-LIKE CXC 2"/>
    <property type="match status" value="1"/>
</dbReference>
<feature type="region of interest" description="Disordered" evidence="5">
    <location>
        <begin position="276"/>
        <end position="295"/>
    </location>
</feature>
<evidence type="ECO:0000259" key="6">
    <source>
        <dbReference type="PROSITE" id="PS51634"/>
    </source>
</evidence>
<proteinExistence type="inferred from homology"/>
<evidence type="ECO:0000256" key="2">
    <source>
        <dbReference type="ARBA" id="ARBA00007267"/>
    </source>
</evidence>
<comment type="subcellular location">
    <subcellularLocation>
        <location evidence="1">Nucleus</location>
    </subcellularLocation>
</comment>
<feature type="region of interest" description="Disordered" evidence="5">
    <location>
        <begin position="650"/>
        <end position="673"/>
    </location>
</feature>
<keyword evidence="4" id="KW-0539">Nucleus</keyword>
<protein>
    <submittedName>
        <fullName evidence="7">CRC domain-containing protein TSO1</fullName>
    </submittedName>
</protein>
<evidence type="ECO:0000256" key="5">
    <source>
        <dbReference type="SAM" id="MobiDB-lite"/>
    </source>
</evidence>
<evidence type="ECO:0000256" key="1">
    <source>
        <dbReference type="ARBA" id="ARBA00004123"/>
    </source>
</evidence>
<gene>
    <name evidence="7" type="ORF">V5N11_012151</name>
</gene>
<feature type="compositionally biased region" description="Basic and acidic residues" evidence="5">
    <location>
        <begin position="606"/>
        <end position="626"/>
    </location>
</feature>
<feature type="region of interest" description="Disordered" evidence="5">
    <location>
        <begin position="556"/>
        <end position="576"/>
    </location>
</feature>
<evidence type="ECO:0000313" key="7">
    <source>
        <dbReference type="EMBL" id="KAL1197576.1"/>
    </source>
</evidence>
<accession>A0ABD0ZSI7</accession>
<feature type="domain" description="CRC" evidence="6">
    <location>
        <begin position="397"/>
        <end position="522"/>
    </location>
</feature>
<comment type="caution">
    <text evidence="7">The sequence shown here is derived from an EMBL/GenBank/DDBJ whole genome shotgun (WGS) entry which is preliminary data.</text>
</comment>
<feature type="region of interest" description="Disordered" evidence="5">
    <location>
        <begin position="597"/>
        <end position="626"/>
    </location>
</feature>
<feature type="region of interest" description="Disordered" evidence="5">
    <location>
        <begin position="106"/>
        <end position="144"/>
    </location>
</feature>
<comment type="similarity">
    <text evidence="2">Belongs to the lin-54 family.</text>
</comment>
<evidence type="ECO:0000256" key="4">
    <source>
        <dbReference type="ARBA" id="ARBA00023242"/>
    </source>
</evidence>
<dbReference type="PROSITE" id="PS51634">
    <property type="entry name" value="CRC"/>
    <property type="match status" value="1"/>
</dbReference>
<dbReference type="Proteomes" id="UP001558713">
    <property type="component" value="Unassembled WGS sequence"/>
</dbReference>
<feature type="compositionally biased region" description="Polar residues" evidence="5">
    <location>
        <begin position="8"/>
        <end position="17"/>
    </location>
</feature>
<dbReference type="InterPro" id="IPR005172">
    <property type="entry name" value="CRC"/>
</dbReference>
<evidence type="ECO:0000256" key="3">
    <source>
        <dbReference type="ARBA" id="ARBA00022473"/>
    </source>
</evidence>
<dbReference type="Pfam" id="PF03638">
    <property type="entry name" value="TCR"/>
    <property type="match status" value="2"/>
</dbReference>
<sequence>MDKPPKNPTSQIETPTPKSKVEDSPVFNYISNLSPIEPVKSISNTQTFSSLSFTSPPPVFTSPHPNSHKESRFFRCHNFVDRSKPLESLEGTDFKEEVVVSGIEDLNKEASLEDEEETSIETSSELPQILKSESQTPDHSDSPCTEDVLVEALFDPPRGDGDSGLSSEDVKMLVVREENDTPDCGRLISDANELLVFRSPNDSEAFRCLVDKISSSERRFCAGVKSTKQLDINKDNPANGSSNEHEPLAILPNESVFNLHRGGMRRRCLDFEMPGRRKKDVADDDQQSVCDNKAAGESSSRCVVPGIGLHLNAVAMSSKDSTNINVIHDYSISGEIQKSFSGSTTPIHSQDAVQETSDQAENEPVEEVPKALVFPELNLGSLKKKMRVSEQGGEGESCKRCNCKKSKCLKLYCECFAAGVYCIEPCSCVDCFNKPIHEETVLATRKQIESRNPLAFAPKVIRSADSIMEAGDDASKTPASARHKRGCNCKKSNCLKKYCECYQGGVGCSINCRCEGCKNAFGRKEGSLLVIMESKQEEDQETYEKRTAKIQHNIEVSKEVEQNPSSDQPSTPLPPYRHLVIHQPFLSKNRLPPTQFFLGTGSSSFRKPDTDLTQSRNEKKPLETATEDKTEIMPEILINSSSIANIKAISPNSKRVSPPHLGSSESGSILGKRSHGRKLILRSIPAFPSLNQNQ</sequence>
<name>A0ABD0ZSI7_CARAN</name>
<dbReference type="EMBL" id="JBANAX010000688">
    <property type="protein sequence ID" value="KAL1197576.1"/>
    <property type="molecule type" value="Genomic_DNA"/>
</dbReference>
<organism evidence="7 8">
    <name type="scientific">Cardamine amara subsp. amara</name>
    <dbReference type="NCBI Taxonomy" id="228776"/>
    <lineage>
        <taxon>Eukaryota</taxon>
        <taxon>Viridiplantae</taxon>
        <taxon>Streptophyta</taxon>
        <taxon>Embryophyta</taxon>
        <taxon>Tracheophyta</taxon>
        <taxon>Spermatophyta</taxon>
        <taxon>Magnoliopsida</taxon>
        <taxon>eudicotyledons</taxon>
        <taxon>Gunneridae</taxon>
        <taxon>Pentapetalae</taxon>
        <taxon>rosids</taxon>
        <taxon>malvids</taxon>
        <taxon>Brassicales</taxon>
        <taxon>Brassicaceae</taxon>
        <taxon>Cardamineae</taxon>
        <taxon>Cardamine</taxon>
    </lineage>
</organism>
<reference evidence="7 8" key="1">
    <citation type="submission" date="2024-04" db="EMBL/GenBank/DDBJ databases">
        <title>Genome assembly C_amara_ONT_v2.</title>
        <authorList>
            <person name="Yant L."/>
            <person name="Moore C."/>
            <person name="Slenker M."/>
        </authorList>
    </citation>
    <scope>NUCLEOTIDE SEQUENCE [LARGE SCALE GENOMIC DNA]</scope>
    <source>
        <tissue evidence="7">Leaf</tissue>
    </source>
</reference>
<dbReference type="GO" id="GO:0005634">
    <property type="term" value="C:nucleus"/>
    <property type="evidence" value="ECO:0007669"/>
    <property type="project" value="UniProtKB-SubCell"/>
</dbReference>
<dbReference type="SMART" id="SM01114">
    <property type="entry name" value="CXC"/>
    <property type="match status" value="2"/>
</dbReference>